<proteinExistence type="predicted"/>
<comment type="caution">
    <text evidence="9">The sequence shown here is derived from an EMBL/GenBank/DDBJ whole genome shotgun (WGS) entry which is preliminary data.</text>
</comment>
<gene>
    <name evidence="9" type="ORF">H9830_06735</name>
</gene>
<evidence type="ECO:0000256" key="4">
    <source>
        <dbReference type="ARBA" id="ARBA00022989"/>
    </source>
</evidence>
<keyword evidence="2" id="KW-1003">Cell membrane</keyword>
<dbReference type="PANTHER" id="PTHR40077:SF1">
    <property type="entry name" value="MEMBRANE PROTEIN"/>
    <property type="match status" value="1"/>
</dbReference>
<dbReference type="GO" id="GO:0005886">
    <property type="term" value="C:plasma membrane"/>
    <property type="evidence" value="ECO:0007669"/>
    <property type="project" value="UniProtKB-SubCell"/>
</dbReference>
<dbReference type="AlphaFoldDB" id="A0A9D2C971"/>
<protein>
    <submittedName>
        <fullName evidence="9">DUF3817 domain-containing protein</fullName>
    </submittedName>
</protein>
<evidence type="ECO:0000256" key="3">
    <source>
        <dbReference type="ARBA" id="ARBA00022692"/>
    </source>
</evidence>
<evidence type="ECO:0000313" key="9">
    <source>
        <dbReference type="EMBL" id="HIY65957.1"/>
    </source>
</evidence>
<dbReference type="Proteomes" id="UP000824005">
    <property type="component" value="Unassembled WGS sequence"/>
</dbReference>
<evidence type="ECO:0000256" key="2">
    <source>
        <dbReference type="ARBA" id="ARBA00022475"/>
    </source>
</evidence>
<name>A0A9D2C971_9MICO</name>
<organism evidence="9 10">
    <name type="scientific">Candidatus Agrococcus pullicola</name>
    <dbReference type="NCBI Taxonomy" id="2838429"/>
    <lineage>
        <taxon>Bacteria</taxon>
        <taxon>Bacillati</taxon>
        <taxon>Actinomycetota</taxon>
        <taxon>Actinomycetes</taxon>
        <taxon>Micrococcales</taxon>
        <taxon>Microbacteriaceae</taxon>
        <taxon>Agrococcus</taxon>
    </lineage>
</organism>
<feature type="compositionally biased region" description="Basic and acidic residues" evidence="6">
    <location>
        <begin position="9"/>
        <end position="22"/>
    </location>
</feature>
<feature type="transmembrane region" description="Helical" evidence="7">
    <location>
        <begin position="41"/>
        <end position="61"/>
    </location>
</feature>
<reference evidence="9" key="1">
    <citation type="journal article" date="2021" name="PeerJ">
        <title>Extensive microbial diversity within the chicken gut microbiome revealed by metagenomics and culture.</title>
        <authorList>
            <person name="Gilroy R."/>
            <person name="Ravi A."/>
            <person name="Getino M."/>
            <person name="Pursley I."/>
            <person name="Horton D.L."/>
            <person name="Alikhan N.F."/>
            <person name="Baker D."/>
            <person name="Gharbi K."/>
            <person name="Hall N."/>
            <person name="Watson M."/>
            <person name="Adriaenssens E.M."/>
            <person name="Foster-Nyarko E."/>
            <person name="Jarju S."/>
            <person name="Secka A."/>
            <person name="Antonio M."/>
            <person name="Oren A."/>
            <person name="Chaudhuri R.R."/>
            <person name="La Ragione R."/>
            <person name="Hildebrand F."/>
            <person name="Pallen M.J."/>
        </authorList>
    </citation>
    <scope>NUCLEOTIDE SEQUENCE</scope>
    <source>
        <strain evidence="9">ChiGjej1B1-98</strain>
    </source>
</reference>
<evidence type="ECO:0000313" key="10">
    <source>
        <dbReference type="Proteomes" id="UP000824005"/>
    </source>
</evidence>
<evidence type="ECO:0000256" key="1">
    <source>
        <dbReference type="ARBA" id="ARBA00004651"/>
    </source>
</evidence>
<evidence type="ECO:0000256" key="6">
    <source>
        <dbReference type="SAM" id="MobiDB-lite"/>
    </source>
</evidence>
<accession>A0A9D2C971</accession>
<evidence type="ECO:0000256" key="5">
    <source>
        <dbReference type="ARBA" id="ARBA00023136"/>
    </source>
</evidence>
<evidence type="ECO:0000259" key="8">
    <source>
        <dbReference type="Pfam" id="PF12823"/>
    </source>
</evidence>
<keyword evidence="4 7" id="KW-1133">Transmembrane helix</keyword>
<feature type="transmembrane region" description="Helical" evidence="7">
    <location>
        <begin position="160"/>
        <end position="180"/>
    </location>
</feature>
<keyword evidence="3 7" id="KW-0812">Transmembrane</keyword>
<comment type="subcellular location">
    <subcellularLocation>
        <location evidence="1">Cell membrane</location>
        <topology evidence="1">Multi-pass membrane protein</topology>
    </subcellularLocation>
</comment>
<dbReference type="Pfam" id="PF12823">
    <property type="entry name" value="DUF3817"/>
    <property type="match status" value="1"/>
</dbReference>
<dbReference type="PANTHER" id="PTHR40077">
    <property type="entry name" value="MEMBRANE PROTEIN-RELATED"/>
    <property type="match status" value="1"/>
</dbReference>
<sequence>MAPDPSDTDFDRDGDAGIDTRRQHPSASPDPTAKGMTPKRLYGIVATAEMVTWALLIIGMIARYGFDFHSLMFPFGLAHGTAFVSYAVVSGVVGLNQRWKFGHVFGAVALAIVPFATLPFDRWLNRRGMLEGQWRTEATDDPRDAGVIDRMLRFWLRHPVALFVSLAVAVVVVVFVLLQLGPPTQWFS</sequence>
<evidence type="ECO:0000256" key="7">
    <source>
        <dbReference type="SAM" id="Phobius"/>
    </source>
</evidence>
<feature type="domain" description="DUF3817" evidence="8">
    <location>
        <begin position="40"/>
        <end position="126"/>
    </location>
</feature>
<dbReference type="NCBIfam" id="TIGR03954">
    <property type="entry name" value="integ_memb_HG"/>
    <property type="match status" value="1"/>
</dbReference>
<feature type="transmembrane region" description="Helical" evidence="7">
    <location>
        <begin position="101"/>
        <end position="120"/>
    </location>
</feature>
<dbReference type="EMBL" id="DXDC01000198">
    <property type="protein sequence ID" value="HIY65957.1"/>
    <property type="molecule type" value="Genomic_DNA"/>
</dbReference>
<feature type="transmembrane region" description="Helical" evidence="7">
    <location>
        <begin position="73"/>
        <end position="95"/>
    </location>
</feature>
<reference evidence="9" key="2">
    <citation type="submission" date="2021-04" db="EMBL/GenBank/DDBJ databases">
        <authorList>
            <person name="Gilroy R."/>
        </authorList>
    </citation>
    <scope>NUCLEOTIDE SEQUENCE</scope>
    <source>
        <strain evidence="9">ChiGjej1B1-98</strain>
    </source>
</reference>
<feature type="region of interest" description="Disordered" evidence="6">
    <location>
        <begin position="1"/>
        <end position="35"/>
    </location>
</feature>
<keyword evidence="5 7" id="KW-0472">Membrane</keyword>
<dbReference type="InterPro" id="IPR023845">
    <property type="entry name" value="DUF3817_TM"/>
</dbReference>